<proteinExistence type="predicted"/>
<comment type="caution">
    <text evidence="2">The sequence shown here is derived from an EMBL/GenBank/DDBJ whole genome shotgun (WGS) entry which is preliminary data.</text>
</comment>
<dbReference type="RefSeq" id="WP_330486082.1">
    <property type="nucleotide sequence ID" value="NZ_JAZBJZ010000153.1"/>
</dbReference>
<accession>A0AAW9QAY2</accession>
<evidence type="ECO:0000313" key="3">
    <source>
        <dbReference type="Proteomes" id="UP001333818"/>
    </source>
</evidence>
<feature type="domain" description="AB hydrolase-1" evidence="1">
    <location>
        <begin position="34"/>
        <end position="283"/>
    </location>
</feature>
<dbReference type="SUPFAM" id="SSF53474">
    <property type="entry name" value="alpha/beta-Hydrolases"/>
    <property type="match status" value="1"/>
</dbReference>
<gene>
    <name evidence="2" type="ORF">V2H45_23165</name>
</gene>
<dbReference type="PRINTS" id="PR00412">
    <property type="entry name" value="EPOXHYDRLASE"/>
</dbReference>
<dbReference type="InterPro" id="IPR029058">
    <property type="entry name" value="AB_hydrolase_fold"/>
</dbReference>
<dbReference type="InterPro" id="IPR000639">
    <property type="entry name" value="Epox_hydrolase-like"/>
</dbReference>
<dbReference type="Proteomes" id="UP001333818">
    <property type="component" value="Unassembled WGS sequence"/>
</dbReference>
<dbReference type="InterPro" id="IPR000073">
    <property type="entry name" value="AB_hydrolase_1"/>
</dbReference>
<dbReference type="PANTHER" id="PTHR46438:SF2">
    <property type="entry name" value="ALPHA_BETA-HYDROLASES SUPERFAMILY PROTEIN"/>
    <property type="match status" value="1"/>
</dbReference>
<evidence type="ECO:0000259" key="1">
    <source>
        <dbReference type="Pfam" id="PF12697"/>
    </source>
</evidence>
<dbReference type="AlphaFoldDB" id="A0AAW9QAY2"/>
<dbReference type="PRINTS" id="PR00111">
    <property type="entry name" value="ABHYDROLASE"/>
</dbReference>
<dbReference type="Gene3D" id="3.40.50.1820">
    <property type="entry name" value="alpha/beta hydrolase"/>
    <property type="match status" value="1"/>
</dbReference>
<evidence type="ECO:0000313" key="2">
    <source>
        <dbReference type="EMBL" id="MEE3719646.1"/>
    </source>
</evidence>
<dbReference type="GO" id="GO:0016787">
    <property type="term" value="F:hydrolase activity"/>
    <property type="evidence" value="ECO:0007669"/>
    <property type="project" value="UniProtKB-KW"/>
</dbReference>
<organism evidence="2 3">
    <name type="scientific">Tumidithrix elongata BACA0141</name>
    <dbReference type="NCBI Taxonomy" id="2716417"/>
    <lineage>
        <taxon>Bacteria</taxon>
        <taxon>Bacillati</taxon>
        <taxon>Cyanobacteriota</taxon>
        <taxon>Cyanophyceae</taxon>
        <taxon>Pseudanabaenales</taxon>
        <taxon>Pseudanabaenaceae</taxon>
        <taxon>Tumidithrix</taxon>
        <taxon>Tumidithrix elongata</taxon>
    </lineage>
</organism>
<sequence>MITQQIPTSQFEQCQWQWQGHQIQYTAVGEGQPLVLIHGFGASIGHWRKNIPVLAAAGYQVYAIDLLGFGNSDKPALDYSLDLWQQLLKDFWQEHIQTPTIFIGNSIGALLALMLVADYPEISAGGVLLNVAGGLNHRPDELNYPLRWIMGAFTQLVSSPITGKFLFDRVRQKHRIRGTLSQVYCNADAITDELVEILYQPSCDAGAQQVFASVLTAPAGRKPAELLPQVERPLLVLWGESDPWTPFKAAKIYQDYSQTKNIKVIPIANTGHCPHDERPEVVNPLIVDWLSEIGI</sequence>
<dbReference type="EMBL" id="JAZBJZ010000153">
    <property type="protein sequence ID" value="MEE3719646.1"/>
    <property type="molecule type" value="Genomic_DNA"/>
</dbReference>
<keyword evidence="2" id="KW-0378">Hydrolase</keyword>
<dbReference type="PANTHER" id="PTHR46438">
    <property type="entry name" value="ALPHA/BETA-HYDROLASES SUPERFAMILY PROTEIN"/>
    <property type="match status" value="1"/>
</dbReference>
<reference evidence="2" key="1">
    <citation type="submission" date="2024-01" db="EMBL/GenBank/DDBJ databases">
        <title>Bank of Algae and Cyanobacteria of the Azores (BACA) strain genomes.</title>
        <authorList>
            <person name="Luz R."/>
            <person name="Cordeiro R."/>
            <person name="Fonseca A."/>
            <person name="Goncalves V."/>
        </authorList>
    </citation>
    <scope>NUCLEOTIDE SEQUENCE</scope>
    <source>
        <strain evidence="2">BACA0141</strain>
    </source>
</reference>
<name>A0AAW9QAY2_9CYAN</name>
<dbReference type="Pfam" id="PF12697">
    <property type="entry name" value="Abhydrolase_6"/>
    <property type="match status" value="1"/>
</dbReference>
<protein>
    <submittedName>
        <fullName evidence="2">Alpha/beta fold hydrolase</fullName>
    </submittedName>
</protein>
<keyword evidence="3" id="KW-1185">Reference proteome</keyword>